<reference evidence="2 3" key="1">
    <citation type="submission" date="2015-07" db="EMBL/GenBank/DDBJ databases">
        <title>The genome of the fungus Escovopsis weberi, a specialized disease agent of ant agriculture.</title>
        <authorList>
            <person name="de Man T.J."/>
            <person name="Stajich J.E."/>
            <person name="Kubicek C.P."/>
            <person name="Chenthamara K."/>
            <person name="Atanasova L."/>
            <person name="Druzhinina I.S."/>
            <person name="Birnbaum S."/>
            <person name="Barribeau S.M."/>
            <person name="Teiling C."/>
            <person name="Suen G."/>
            <person name="Currie C."/>
            <person name="Gerardo N.M."/>
        </authorList>
    </citation>
    <scope>NUCLEOTIDE SEQUENCE [LARGE SCALE GENOMIC DNA]</scope>
</reference>
<feature type="compositionally biased region" description="Acidic residues" evidence="1">
    <location>
        <begin position="373"/>
        <end position="384"/>
    </location>
</feature>
<dbReference type="OrthoDB" id="552755at2759"/>
<feature type="compositionally biased region" description="Basic and acidic residues" evidence="1">
    <location>
        <begin position="146"/>
        <end position="162"/>
    </location>
</feature>
<evidence type="ECO:0000313" key="3">
    <source>
        <dbReference type="Proteomes" id="UP000053831"/>
    </source>
</evidence>
<feature type="compositionally biased region" description="Basic and acidic residues" evidence="1">
    <location>
        <begin position="169"/>
        <end position="182"/>
    </location>
</feature>
<dbReference type="GO" id="GO:0005634">
    <property type="term" value="C:nucleus"/>
    <property type="evidence" value="ECO:0007669"/>
    <property type="project" value="TreeGrafter"/>
</dbReference>
<dbReference type="STRING" id="150374.A0A0M9VT01"/>
<organism evidence="2 3">
    <name type="scientific">Escovopsis weberi</name>
    <dbReference type="NCBI Taxonomy" id="150374"/>
    <lineage>
        <taxon>Eukaryota</taxon>
        <taxon>Fungi</taxon>
        <taxon>Dikarya</taxon>
        <taxon>Ascomycota</taxon>
        <taxon>Pezizomycotina</taxon>
        <taxon>Sordariomycetes</taxon>
        <taxon>Hypocreomycetidae</taxon>
        <taxon>Hypocreales</taxon>
        <taxon>Hypocreaceae</taxon>
        <taxon>Escovopsis</taxon>
    </lineage>
</organism>
<feature type="compositionally biased region" description="Low complexity" evidence="1">
    <location>
        <begin position="97"/>
        <end position="107"/>
    </location>
</feature>
<gene>
    <name evidence="2" type="ORF">ESCO_002707</name>
</gene>
<dbReference type="Proteomes" id="UP000053831">
    <property type="component" value="Unassembled WGS sequence"/>
</dbReference>
<dbReference type="InterPro" id="IPR037647">
    <property type="entry name" value="HIRIP3"/>
</dbReference>
<name>A0A0M9VT01_ESCWE</name>
<dbReference type="PANTHER" id="PTHR15410:SF2">
    <property type="entry name" value="HIRA-INTERACTING PROTEIN 3"/>
    <property type="match status" value="1"/>
</dbReference>
<feature type="compositionally biased region" description="Acidic residues" evidence="1">
    <location>
        <begin position="120"/>
        <end position="145"/>
    </location>
</feature>
<dbReference type="EMBL" id="LGSR01000022">
    <property type="protein sequence ID" value="KOS18273.1"/>
    <property type="molecule type" value="Genomic_DNA"/>
</dbReference>
<dbReference type="PANTHER" id="PTHR15410">
    <property type="entry name" value="HIRA-INTERACTING PROTEIN 3"/>
    <property type="match status" value="1"/>
</dbReference>
<keyword evidence="3" id="KW-1185">Reference proteome</keyword>
<accession>A0A0M9VT01</accession>
<evidence type="ECO:0000256" key="1">
    <source>
        <dbReference type="SAM" id="MobiDB-lite"/>
    </source>
</evidence>
<proteinExistence type="predicted"/>
<sequence length="407" mass="44456">MAPSAAKLKEALVRGTREVFEAEPDETSVNKVRKHVEEKLGLDEGFFTVGKWKQTSKAVIKEQVDKLLNDVAEAGSEPEVTTAAKAKEAESRDTKKTTNSKTNKAAARQTKGIAASDSEQLSELDDEIFNDSDDEDMSVDVNADDQFERPDRDDPKEVKSNDETTNGDSKSHEVENRIRAEEGKEEADMEPDEEDDYSDVIDDPAPAKGKKKSAPKDASAISSSKAKAKAPKTAAAPRRAKPAAAPDDPQEAEVKKLQSQLSKCGVRKLWHNELRQHGGDARAKIRHLKAMLADVGMDGRFSEAKAREIRELRELRADVEAAQEMNKLWGMTSGRRASRSKSKSQSAQVDLDRDSGDEANGTGGGGDKKVGEGEGEGEDEDEDMSFAARRRRAHADLAFLGDDSDSE</sequence>
<feature type="region of interest" description="Disordered" evidence="1">
    <location>
        <begin position="324"/>
        <end position="389"/>
    </location>
</feature>
<evidence type="ECO:0008006" key="4">
    <source>
        <dbReference type="Google" id="ProtNLM"/>
    </source>
</evidence>
<feature type="compositionally biased region" description="Low complexity" evidence="1">
    <location>
        <begin position="216"/>
        <end position="247"/>
    </location>
</feature>
<comment type="caution">
    <text evidence="2">The sequence shown here is derived from an EMBL/GenBank/DDBJ whole genome shotgun (WGS) entry which is preliminary data.</text>
</comment>
<evidence type="ECO:0000313" key="2">
    <source>
        <dbReference type="EMBL" id="KOS18273.1"/>
    </source>
</evidence>
<protein>
    <recommendedName>
        <fullName evidence="4">Transcriptional regulator</fullName>
    </recommendedName>
</protein>
<dbReference type="AlphaFoldDB" id="A0A0M9VT01"/>
<feature type="compositionally biased region" description="Basic and acidic residues" evidence="1">
    <location>
        <begin position="85"/>
        <end position="96"/>
    </location>
</feature>
<feature type="compositionally biased region" description="Acidic residues" evidence="1">
    <location>
        <begin position="183"/>
        <end position="202"/>
    </location>
</feature>
<feature type="region of interest" description="Disordered" evidence="1">
    <location>
        <begin position="71"/>
        <end position="262"/>
    </location>
</feature>